<gene>
    <name evidence="3" type="ORF">N5J23_17600</name>
</gene>
<dbReference type="Pfam" id="PF07963">
    <property type="entry name" value="N_methyl"/>
    <property type="match status" value="1"/>
</dbReference>
<dbReference type="AlphaFoldDB" id="A0AA42W4T9"/>
<feature type="region of interest" description="Disordered" evidence="1">
    <location>
        <begin position="113"/>
        <end position="135"/>
    </location>
</feature>
<dbReference type="PROSITE" id="PS00409">
    <property type="entry name" value="PROKAR_NTER_METHYL"/>
    <property type="match status" value="1"/>
</dbReference>
<evidence type="ECO:0000313" key="3">
    <source>
        <dbReference type="EMBL" id="MDH2007322.1"/>
    </source>
</evidence>
<dbReference type="RefSeq" id="WP_279852663.1">
    <property type="nucleotide sequence ID" value="NZ_JAOCIA010000064.1"/>
</dbReference>
<keyword evidence="2" id="KW-0472">Membrane</keyword>
<keyword evidence="2" id="KW-1133">Transmembrane helix</keyword>
<keyword evidence="2" id="KW-0812">Transmembrane</keyword>
<reference evidence="3" key="1">
    <citation type="submission" date="2022-09" db="EMBL/GenBank/DDBJ databases">
        <title>Intensive care unit water sources are persistently colonized with multi-drug resistant bacteria and are the site of extensive horizontal gene transfer of antibiotic resistance genes.</title>
        <authorList>
            <person name="Diorio-Toth L."/>
        </authorList>
    </citation>
    <scope>NUCLEOTIDE SEQUENCE</scope>
    <source>
        <strain evidence="3">GD03686</strain>
    </source>
</reference>
<dbReference type="InterPro" id="IPR045584">
    <property type="entry name" value="Pilin-like"/>
</dbReference>
<dbReference type="Gene3D" id="3.30.700.10">
    <property type="entry name" value="Glycoprotein, Type 4 Pilin"/>
    <property type="match status" value="1"/>
</dbReference>
<name>A0AA42W4T9_9BURK</name>
<organism evidence="3 4">
    <name type="scientific">Comamonas aquatica</name>
    <dbReference type="NCBI Taxonomy" id="225991"/>
    <lineage>
        <taxon>Bacteria</taxon>
        <taxon>Pseudomonadati</taxon>
        <taxon>Pseudomonadota</taxon>
        <taxon>Betaproteobacteria</taxon>
        <taxon>Burkholderiales</taxon>
        <taxon>Comamonadaceae</taxon>
        <taxon>Comamonas</taxon>
    </lineage>
</organism>
<dbReference type="Proteomes" id="UP001161294">
    <property type="component" value="Unassembled WGS sequence"/>
</dbReference>
<feature type="transmembrane region" description="Helical" evidence="2">
    <location>
        <begin position="12"/>
        <end position="35"/>
    </location>
</feature>
<dbReference type="SUPFAM" id="SSF54523">
    <property type="entry name" value="Pili subunits"/>
    <property type="match status" value="1"/>
</dbReference>
<sequence length="183" mass="19398">MVMVPPLRTRGFTLIELVVTLAIMVLLLLMAVPLATDWTYSARTLQARGTLVEGFAQAKALALRNPCAAPNATGTHAATLRATTDGEKVTLSVLAQVSESLLAQNDESLLAEGDGSCDHLDKQHNPQWSASLPDGVTLTRNGTKLVTGTPDNLSIDNRGLLSASSEFTLSRGGTQNDETITLQ</sequence>
<proteinExistence type="predicted"/>
<evidence type="ECO:0000256" key="2">
    <source>
        <dbReference type="SAM" id="Phobius"/>
    </source>
</evidence>
<evidence type="ECO:0000313" key="4">
    <source>
        <dbReference type="Proteomes" id="UP001161294"/>
    </source>
</evidence>
<dbReference type="InterPro" id="IPR012902">
    <property type="entry name" value="N_methyl_site"/>
</dbReference>
<comment type="caution">
    <text evidence="3">The sequence shown here is derived from an EMBL/GenBank/DDBJ whole genome shotgun (WGS) entry which is preliminary data.</text>
</comment>
<evidence type="ECO:0000256" key="1">
    <source>
        <dbReference type="SAM" id="MobiDB-lite"/>
    </source>
</evidence>
<protein>
    <submittedName>
        <fullName evidence="3">Prepilin-type N-terminal cleavage/methylation domain-containing protein</fullName>
    </submittedName>
</protein>
<dbReference type="EMBL" id="JAOCJW010000060">
    <property type="protein sequence ID" value="MDH2007322.1"/>
    <property type="molecule type" value="Genomic_DNA"/>
</dbReference>
<dbReference type="NCBIfam" id="TIGR02532">
    <property type="entry name" value="IV_pilin_GFxxxE"/>
    <property type="match status" value="1"/>
</dbReference>
<accession>A0AA42W4T9</accession>